<organism evidence="2">
    <name type="scientific">Solanum chilense</name>
    <name type="common">Tomato</name>
    <name type="synonym">Lycopersicon chilense</name>
    <dbReference type="NCBI Taxonomy" id="4083"/>
    <lineage>
        <taxon>Eukaryota</taxon>
        <taxon>Viridiplantae</taxon>
        <taxon>Streptophyta</taxon>
        <taxon>Embryophyta</taxon>
        <taxon>Tracheophyta</taxon>
        <taxon>Spermatophyta</taxon>
        <taxon>Magnoliopsida</taxon>
        <taxon>eudicotyledons</taxon>
        <taxon>Gunneridae</taxon>
        <taxon>Pentapetalae</taxon>
        <taxon>asterids</taxon>
        <taxon>lamiids</taxon>
        <taxon>Solanales</taxon>
        <taxon>Solanaceae</taxon>
        <taxon>Solanoideae</taxon>
        <taxon>Solaneae</taxon>
        <taxon>Solanum</taxon>
        <taxon>Solanum subgen. Lycopersicon</taxon>
    </lineage>
</organism>
<feature type="compositionally biased region" description="Basic and acidic residues" evidence="1">
    <location>
        <begin position="34"/>
        <end position="48"/>
    </location>
</feature>
<accession>A0A6N2C3J6</accession>
<sequence>MTKPVTSRGNVARRLEEEIANAGVPPCSDQVPPLEKDVNDDHAPVNSHPLRDEAIKAALFKIVQAITTKIQATTTQAQAMSAQANWESVPRAHQQVATMDSHLRDFTRMNPPAFYGSKV</sequence>
<gene>
    <name evidence="2" type="ORF">EJD97_023704</name>
</gene>
<dbReference type="AlphaFoldDB" id="A0A6N2C3J6"/>
<comment type="caution">
    <text evidence="2">The sequence shown here is derived from an EMBL/GenBank/DDBJ whole genome shotgun (WGS) entry which is preliminary data.</text>
</comment>
<name>A0A6N2C3J6_SOLCI</name>
<protein>
    <submittedName>
        <fullName evidence="2">Uncharacterized protein</fullName>
    </submittedName>
</protein>
<evidence type="ECO:0000256" key="1">
    <source>
        <dbReference type="SAM" id="MobiDB-lite"/>
    </source>
</evidence>
<feature type="region of interest" description="Disordered" evidence="1">
    <location>
        <begin position="19"/>
        <end position="48"/>
    </location>
</feature>
<dbReference type="EMBL" id="RXGB01000777">
    <property type="protein sequence ID" value="TMX01755.1"/>
    <property type="molecule type" value="Genomic_DNA"/>
</dbReference>
<reference evidence="2" key="1">
    <citation type="submission" date="2019-05" db="EMBL/GenBank/DDBJ databases">
        <title>The de novo reference genome and transcriptome assemblies of the wild tomato species Solanum chilense.</title>
        <authorList>
            <person name="Stam R."/>
            <person name="Nosenko T."/>
            <person name="Hoerger A.C."/>
            <person name="Stephan W."/>
            <person name="Seidel M.A."/>
            <person name="Kuhn J.M.M."/>
            <person name="Haberer G."/>
            <person name="Tellier A."/>
        </authorList>
    </citation>
    <scope>NUCLEOTIDE SEQUENCE</scope>
    <source>
        <tissue evidence="2">Mature leaves</tissue>
    </source>
</reference>
<proteinExistence type="predicted"/>
<evidence type="ECO:0000313" key="2">
    <source>
        <dbReference type="EMBL" id="TMX01755.1"/>
    </source>
</evidence>